<keyword evidence="2" id="KW-0175">Coiled coil</keyword>
<evidence type="ECO:0000313" key="6">
    <source>
        <dbReference type="EMBL" id="CAF1160464.1"/>
    </source>
</evidence>
<evidence type="ECO:0000256" key="1">
    <source>
        <dbReference type="PROSITE-ProRule" id="PRU00042"/>
    </source>
</evidence>
<keyword evidence="1" id="KW-0863">Zinc-finger</keyword>
<sequence length="780" mass="91617">MAHLLGSKVCIDSLRVDINDLQNVIYDIIGKTGSLKCHSWKYPDKLATDVDMNELLERYQYGKNDLDNQVSHVILFEIIIDRISELKKLLFFQASKIFIFLEINFFLLLLVVHGSWHFLHEIQTKLLSSTIDSSSTINQQTSLSVGLVVKKYWNKLLHLFTILQQHETNHKRSHHTTSSIRSKSNLNIEKYCQTIESSLGPCSSCIQFQQYLHNYSESIISLCHLYNLPSSLAHYRCSTSTISESLYDINQWFDCQTKDFDRLSKHVEYLHNTLNKTKNDLDLSENSCKQLNETNHNLEQIICNEKESKKKLEEFHRNKLIEIKKYNDQYQLSLNEQIKLLTTEKINIKQQLKEITEEYTLRGEQIKQLESSKNELKILMEDRIKSDDLIKTLEQDRIRLQTELDVVKRDVEERNRDLQKERIRIENMIRHDENYQSKQKTLTKSHEQLSKECELLKKKIIELEIERDELQKSFQIIQQQNQTSSDNIQVQSFIETHNHVLQEVTSLKSNIEQLQQQIQQMTEREKSLLQHSNSNGSIQNTSTTNNFVHDMQNEMRTNELRIDLLQKQNDSLKFSLGKLQHTNNHTNSSLVIDEQLKNQLRQQQHTNETLPTKPKQTPLWLLNNEILEQQQQQQAFTETNENDNAAKRWIKSDQDINIEILSQPQDHLRTTSSTHIHSTDAIIQTKSRLPIVNHSRTSIIPSRSDHEMIIAKGRLIISNRPSTTIEHTRRDSSLTKNSRTISSAKTQRLSTNKMIYRCTNCNKSFDDKRNYDIHKLYCRT</sequence>
<dbReference type="PANTHER" id="PTHR43696">
    <property type="entry name" value="COILED-COIL DOMAIN-CONTAINING PROTEIN 157"/>
    <property type="match status" value="1"/>
</dbReference>
<dbReference type="GO" id="GO:0008270">
    <property type="term" value="F:zinc ion binding"/>
    <property type="evidence" value="ECO:0007669"/>
    <property type="project" value="UniProtKB-KW"/>
</dbReference>
<feature type="compositionally biased region" description="Polar residues" evidence="3">
    <location>
        <begin position="529"/>
        <end position="544"/>
    </location>
</feature>
<comment type="caution">
    <text evidence="6">The sequence shown here is derived from an EMBL/GenBank/DDBJ whole genome shotgun (WGS) entry which is preliminary data.</text>
</comment>
<evidence type="ECO:0000256" key="4">
    <source>
        <dbReference type="SAM" id="Phobius"/>
    </source>
</evidence>
<protein>
    <recommendedName>
        <fullName evidence="5">C2H2-type domain-containing protein</fullName>
    </recommendedName>
</protein>
<accession>A0A814TI96</accession>
<dbReference type="PROSITE" id="PS50157">
    <property type="entry name" value="ZINC_FINGER_C2H2_2"/>
    <property type="match status" value="1"/>
</dbReference>
<gene>
    <name evidence="6" type="ORF">ZHD862_LOCUS20657</name>
</gene>
<dbReference type="EMBL" id="CAJNOT010001187">
    <property type="protein sequence ID" value="CAF1160464.1"/>
    <property type="molecule type" value="Genomic_DNA"/>
</dbReference>
<keyword evidence="4" id="KW-1133">Transmembrane helix</keyword>
<keyword evidence="1" id="KW-0479">Metal-binding</keyword>
<keyword evidence="4" id="KW-0472">Membrane</keyword>
<evidence type="ECO:0000313" key="7">
    <source>
        <dbReference type="Proteomes" id="UP000663864"/>
    </source>
</evidence>
<keyword evidence="4" id="KW-0812">Transmembrane</keyword>
<dbReference type="InterPro" id="IPR013087">
    <property type="entry name" value="Znf_C2H2_type"/>
</dbReference>
<dbReference type="PANTHER" id="PTHR43696:SF9">
    <property type="entry name" value="COILED-COIL DOMAIN-CONTAINING PROTEIN 157"/>
    <property type="match status" value="1"/>
</dbReference>
<feature type="domain" description="C2H2-type" evidence="5">
    <location>
        <begin position="756"/>
        <end position="780"/>
    </location>
</feature>
<reference evidence="6" key="1">
    <citation type="submission" date="2021-02" db="EMBL/GenBank/DDBJ databases">
        <authorList>
            <person name="Nowell W R."/>
        </authorList>
    </citation>
    <scope>NUCLEOTIDE SEQUENCE</scope>
</reference>
<evidence type="ECO:0000259" key="5">
    <source>
        <dbReference type="PROSITE" id="PS50157"/>
    </source>
</evidence>
<organism evidence="6 7">
    <name type="scientific">Rotaria sordida</name>
    <dbReference type="NCBI Taxonomy" id="392033"/>
    <lineage>
        <taxon>Eukaryota</taxon>
        <taxon>Metazoa</taxon>
        <taxon>Spiralia</taxon>
        <taxon>Gnathifera</taxon>
        <taxon>Rotifera</taxon>
        <taxon>Eurotatoria</taxon>
        <taxon>Bdelloidea</taxon>
        <taxon>Philodinida</taxon>
        <taxon>Philodinidae</taxon>
        <taxon>Rotaria</taxon>
    </lineage>
</organism>
<feature type="coiled-coil region" evidence="2">
    <location>
        <begin position="274"/>
        <end position="301"/>
    </location>
</feature>
<dbReference type="AlphaFoldDB" id="A0A814TI96"/>
<feature type="region of interest" description="Disordered" evidence="3">
    <location>
        <begin position="523"/>
        <end position="544"/>
    </location>
</feature>
<name>A0A814TI96_9BILA</name>
<keyword evidence="1" id="KW-0862">Zinc</keyword>
<feature type="transmembrane region" description="Helical" evidence="4">
    <location>
        <begin position="97"/>
        <end position="119"/>
    </location>
</feature>
<dbReference type="InterPro" id="IPR029681">
    <property type="entry name" value="CCDC157"/>
</dbReference>
<proteinExistence type="predicted"/>
<dbReference type="Proteomes" id="UP000663864">
    <property type="component" value="Unassembled WGS sequence"/>
</dbReference>
<evidence type="ECO:0000256" key="3">
    <source>
        <dbReference type="SAM" id="MobiDB-lite"/>
    </source>
</evidence>
<evidence type="ECO:0000256" key="2">
    <source>
        <dbReference type="SAM" id="Coils"/>
    </source>
</evidence>